<reference evidence="2" key="2">
    <citation type="submission" date="2011-02" db="EMBL/GenBank/DDBJ databases">
        <authorList>
            <person name="MacLean D."/>
        </authorList>
    </citation>
    <scope>NUCLEOTIDE SEQUENCE</scope>
</reference>
<feature type="compositionally biased region" description="Basic and acidic residues" evidence="1">
    <location>
        <begin position="328"/>
        <end position="348"/>
    </location>
</feature>
<accession>F0WL20</accession>
<feature type="compositionally biased region" description="Basic and acidic residues" evidence="1">
    <location>
        <begin position="276"/>
        <end position="285"/>
    </location>
</feature>
<proteinExistence type="predicted"/>
<dbReference type="AlphaFoldDB" id="F0WL20"/>
<dbReference type="HOGENOM" id="CLU_344013_0_0_1"/>
<feature type="compositionally biased region" description="Polar residues" evidence="1">
    <location>
        <begin position="454"/>
        <end position="482"/>
    </location>
</feature>
<gene>
    <name evidence="2" type="primary">AlNc14C139G7209</name>
    <name evidence="2" type="ORF">ALNC14_081220</name>
</gene>
<feature type="compositionally biased region" description="Basic and acidic residues" evidence="1">
    <location>
        <begin position="307"/>
        <end position="318"/>
    </location>
</feature>
<feature type="compositionally biased region" description="Low complexity" evidence="1">
    <location>
        <begin position="771"/>
        <end position="785"/>
    </location>
</feature>
<feature type="compositionally biased region" description="Low complexity" evidence="1">
    <location>
        <begin position="557"/>
        <end position="567"/>
    </location>
</feature>
<feature type="region of interest" description="Disordered" evidence="1">
    <location>
        <begin position="307"/>
        <end position="617"/>
    </location>
</feature>
<evidence type="ECO:0000256" key="1">
    <source>
        <dbReference type="SAM" id="MobiDB-lite"/>
    </source>
</evidence>
<feature type="compositionally biased region" description="Polar residues" evidence="1">
    <location>
        <begin position="435"/>
        <end position="447"/>
    </location>
</feature>
<feature type="compositionally biased region" description="Polar residues" evidence="1">
    <location>
        <begin position="730"/>
        <end position="748"/>
    </location>
</feature>
<feature type="region of interest" description="Disordered" evidence="1">
    <location>
        <begin position="725"/>
        <end position="789"/>
    </location>
</feature>
<feature type="compositionally biased region" description="Basic and acidic residues" evidence="1">
    <location>
        <begin position="245"/>
        <end position="259"/>
    </location>
</feature>
<feature type="compositionally biased region" description="Basic and acidic residues" evidence="1">
    <location>
        <begin position="135"/>
        <end position="152"/>
    </location>
</feature>
<protein>
    <submittedName>
        <fullName evidence="2">GJ11255 putative</fullName>
    </submittedName>
</protein>
<feature type="compositionally biased region" description="Polar residues" evidence="1">
    <location>
        <begin position="498"/>
        <end position="523"/>
    </location>
</feature>
<feature type="region of interest" description="Disordered" evidence="1">
    <location>
        <begin position="43"/>
        <end position="162"/>
    </location>
</feature>
<feature type="compositionally biased region" description="Low complexity" evidence="1">
    <location>
        <begin position="59"/>
        <end position="74"/>
    </location>
</feature>
<reference evidence="2" key="1">
    <citation type="journal article" date="2011" name="PLoS Biol.">
        <title>Gene gain and loss during evolution of obligate parasitism in the white rust pathogen of Arabidopsis thaliana.</title>
        <authorList>
            <person name="Kemen E."/>
            <person name="Gardiner A."/>
            <person name="Schultz-Larsen T."/>
            <person name="Kemen A.C."/>
            <person name="Balmuth A.L."/>
            <person name="Robert-Seilaniantz A."/>
            <person name="Bailey K."/>
            <person name="Holub E."/>
            <person name="Studholme D.J."/>
            <person name="Maclean D."/>
            <person name="Jones J.D."/>
        </authorList>
    </citation>
    <scope>NUCLEOTIDE SEQUENCE</scope>
</reference>
<feature type="compositionally biased region" description="Basic and acidic residues" evidence="1">
    <location>
        <begin position="190"/>
        <end position="217"/>
    </location>
</feature>
<feature type="compositionally biased region" description="Polar residues" evidence="1">
    <location>
        <begin position="93"/>
        <end position="102"/>
    </location>
</feature>
<feature type="region of interest" description="Disordered" evidence="1">
    <location>
        <begin position="651"/>
        <end position="686"/>
    </location>
</feature>
<feature type="region of interest" description="Disordered" evidence="1">
    <location>
        <begin position="181"/>
        <end position="288"/>
    </location>
</feature>
<feature type="compositionally biased region" description="Low complexity" evidence="1">
    <location>
        <begin position="591"/>
        <end position="600"/>
    </location>
</feature>
<feature type="compositionally biased region" description="Polar residues" evidence="1">
    <location>
        <begin position="663"/>
        <end position="681"/>
    </location>
</feature>
<sequence>MFESSFSRYTYPIKSKHHCKPRTKNVTAQNTTLTQVPMATETDIIASSSADTYKRVDSIESVSSHDSVSGGSSEESLEPENEDELMKLKSATKRSASPSCEKSTVEVVSKCKENASESDNSSQSLEAVDAESIAEESHTSETTDEREERDSIIDVTQNQANQNPIDILSNAISDEDKVVVESKSAISESVETKDDREISTMARNDKKSASSDSDGRGEIQAINGTESKKVVVASTNVQEAPQGASHEKQSDNERIKASNDDESLTQRTEEGDLEGPNDKAKRDIKSSNVLRITQRFGGNVFKAIGMERENKDTHKRPESLTNVSTYAPKEKPDTSPKDPTIRSIKSVEEIPTATPIVPQNSPQSDRADRETDESIIGSLCGMAQRVMHQQSIPKEELQTASKDGKSSEDVTREEAHDLPSPYHDISVGHPHEQSDSQLQLQYKQNELQVEVPYEQSQSQVEVPHEQSQSQVEVPHEQSSSQVEVAHEQTDPQPVCVPSDQSLAITDSNENDIRTCTPNTTTGYPQAEKAIETTSKADSVPQTNSTLSPSKAKVNNSAQTHQTTTATHPIRSITEHSSDISVNDAFNDENSTDPSSSVRSSAVEEENYKDTSNETLNAQTAPSGFQAIMSKFEPKANSPEEAVNLSKSDPMHFRVFSSHPKPSENAQEIETGNTNTQSTGDTSAEPVPIESSCGVQNPIGIAEAVHDIERMQSPDKASLKAEIFAKETSQDETSCSPPASTLSEETLTHNALIDPNSETLEPTEDPQAPLPTSKSTSGSSTRASRALIKKSKHASPFTLWLRNTFSKPFFGKLKFSKRKSDARI</sequence>
<organism evidence="2">
    <name type="scientific">Albugo laibachii Nc14</name>
    <dbReference type="NCBI Taxonomy" id="890382"/>
    <lineage>
        <taxon>Eukaryota</taxon>
        <taxon>Sar</taxon>
        <taxon>Stramenopiles</taxon>
        <taxon>Oomycota</taxon>
        <taxon>Peronosporomycetes</taxon>
        <taxon>Albuginales</taxon>
        <taxon>Albuginaceae</taxon>
        <taxon>Albugo</taxon>
    </lineage>
</organism>
<evidence type="ECO:0000313" key="2">
    <source>
        <dbReference type="EMBL" id="CCA21979.1"/>
    </source>
</evidence>
<dbReference type="EMBL" id="FR824184">
    <property type="protein sequence ID" value="CCA21979.1"/>
    <property type="molecule type" value="Genomic_DNA"/>
</dbReference>
<name>F0WL20_9STRA</name>
<feature type="compositionally biased region" description="Basic and acidic residues" evidence="1">
    <location>
        <begin position="393"/>
        <end position="417"/>
    </location>
</feature>
<feature type="compositionally biased region" description="Polar residues" evidence="1">
    <location>
        <begin position="531"/>
        <end position="556"/>
    </location>
</feature>